<dbReference type="InParanoid" id="A0A1E7F081"/>
<organism evidence="1 2">
    <name type="scientific">Fragilariopsis cylindrus CCMP1102</name>
    <dbReference type="NCBI Taxonomy" id="635003"/>
    <lineage>
        <taxon>Eukaryota</taxon>
        <taxon>Sar</taxon>
        <taxon>Stramenopiles</taxon>
        <taxon>Ochrophyta</taxon>
        <taxon>Bacillariophyta</taxon>
        <taxon>Bacillariophyceae</taxon>
        <taxon>Bacillariophycidae</taxon>
        <taxon>Bacillariales</taxon>
        <taxon>Bacillariaceae</taxon>
        <taxon>Fragilariopsis</taxon>
    </lineage>
</organism>
<gene>
    <name evidence="1" type="ORF">FRACYDRAFT_244789</name>
</gene>
<dbReference type="OrthoDB" id="407183at2759"/>
<accession>A0A1E7F081</accession>
<evidence type="ECO:0000313" key="2">
    <source>
        <dbReference type="Proteomes" id="UP000095751"/>
    </source>
</evidence>
<protein>
    <submittedName>
        <fullName evidence="1">Uncharacterized protein</fullName>
    </submittedName>
</protein>
<sequence>MIWQCAVISTNTTISVSCGDSNSNRNSNGNNDVDVDVEIVTLKHPVLILSGATPGPFYHLHPHISKEFDHLDFSMKCQVQYNIATILKIAETVQDYNIDGLLPFKLPLPEGNVRKSKYFRGIESPQVVNSISNNKESKDYPCGSLDYNSRLEVVIEAISECCRCDKDNHNHYNIMSSYEILNNYETGDNVSDRRFRLETFAMFGIEEGTTCDYTQQHTHTFIQLDMKDIFDSQYFMPYVPAYAVSGGNIAIFTITAASCSNSAAAGSLAVVVDDDDDDDQVKVAYENAISVLKELGATFDDVIMIRNRVEDLNKNERSVLMTRSEVMGLNRPLAESVLEVNGINDTNSIDETTGNPLWIELIVAAQIPTTKK</sequence>
<proteinExistence type="predicted"/>
<dbReference type="InterPro" id="IPR035959">
    <property type="entry name" value="RutC-like_sf"/>
</dbReference>
<evidence type="ECO:0000313" key="1">
    <source>
        <dbReference type="EMBL" id="OEU11670.1"/>
    </source>
</evidence>
<dbReference type="EMBL" id="KV784366">
    <property type="protein sequence ID" value="OEU11670.1"/>
    <property type="molecule type" value="Genomic_DNA"/>
</dbReference>
<dbReference type="Proteomes" id="UP000095751">
    <property type="component" value="Unassembled WGS sequence"/>
</dbReference>
<dbReference type="Gene3D" id="3.30.1330.40">
    <property type="entry name" value="RutC-like"/>
    <property type="match status" value="1"/>
</dbReference>
<dbReference type="AlphaFoldDB" id="A0A1E7F081"/>
<keyword evidence="2" id="KW-1185">Reference proteome</keyword>
<name>A0A1E7F081_9STRA</name>
<reference evidence="1 2" key="1">
    <citation type="submission" date="2016-09" db="EMBL/GenBank/DDBJ databases">
        <title>Extensive genetic diversity and differential bi-allelic expression allows diatom success in the polar Southern Ocean.</title>
        <authorList>
            <consortium name="DOE Joint Genome Institute"/>
            <person name="Mock T."/>
            <person name="Otillar R.P."/>
            <person name="Strauss J."/>
            <person name="Dupont C."/>
            <person name="Frickenhaus S."/>
            <person name="Maumus F."/>
            <person name="Mcmullan M."/>
            <person name="Sanges R."/>
            <person name="Schmutz J."/>
            <person name="Toseland A."/>
            <person name="Valas R."/>
            <person name="Veluchamy A."/>
            <person name="Ward B.J."/>
            <person name="Allen A."/>
            <person name="Barry K."/>
            <person name="Falciatore A."/>
            <person name="Ferrante M."/>
            <person name="Fortunato A.E."/>
            <person name="Gloeckner G."/>
            <person name="Gruber A."/>
            <person name="Hipkin R."/>
            <person name="Janech M."/>
            <person name="Kroth P."/>
            <person name="Leese F."/>
            <person name="Lindquist E."/>
            <person name="Lyon B.R."/>
            <person name="Martin J."/>
            <person name="Mayer C."/>
            <person name="Parker M."/>
            <person name="Quesneville H."/>
            <person name="Raymond J."/>
            <person name="Uhlig C."/>
            <person name="Valentin K.U."/>
            <person name="Worden A.Z."/>
            <person name="Armbrust E.V."/>
            <person name="Bowler C."/>
            <person name="Green B."/>
            <person name="Moulton V."/>
            <person name="Van Oosterhout C."/>
            <person name="Grigoriev I."/>
        </authorList>
    </citation>
    <scope>NUCLEOTIDE SEQUENCE [LARGE SCALE GENOMIC DNA]</scope>
    <source>
        <strain evidence="1 2">CCMP1102</strain>
    </source>
</reference>
<dbReference type="SUPFAM" id="SSF55298">
    <property type="entry name" value="YjgF-like"/>
    <property type="match status" value="1"/>
</dbReference>
<dbReference type="KEGG" id="fcy:FRACYDRAFT_244789"/>